<evidence type="ECO:0000256" key="1">
    <source>
        <dbReference type="SAM" id="MobiDB-lite"/>
    </source>
</evidence>
<gene>
    <name evidence="2" type="ORF">ACFOKC_09605</name>
</gene>
<dbReference type="Proteomes" id="UP001595660">
    <property type="component" value="Unassembled WGS sequence"/>
</dbReference>
<feature type="compositionally biased region" description="Acidic residues" evidence="1">
    <location>
        <begin position="262"/>
        <end position="284"/>
    </location>
</feature>
<dbReference type="EMBL" id="JBHRWN010000002">
    <property type="protein sequence ID" value="MFC3477983.1"/>
    <property type="molecule type" value="Genomic_DNA"/>
</dbReference>
<proteinExistence type="predicted"/>
<evidence type="ECO:0008006" key="4">
    <source>
        <dbReference type="Google" id="ProtNLM"/>
    </source>
</evidence>
<protein>
    <recommendedName>
        <fullName evidence="4">Calx-beta domain-containing protein</fullName>
    </recommendedName>
</protein>
<sequence length="318" mass="31360">MRTAGHTVLVAALVVAAVAFVPGGAMAADGLDVSGDQTDDGTVDVTVTQNGSAVANATVTVEAVNNTTYAGTGTYETDENGTLGLVAPEQNVTVNVTASADNATGSTTLDLVAPTDEADLSVAVSQATDGSATVSVTNATGAGVANASVAVTAVDNATYAGSGDYTADENGTVDLPAPEQNVTVDVTASANDRTASTTTTLTVAEEGDENETDSFGARVSAYVGFLQANGNMSGHAVAEFVTANNPGADNRPDHVDPGPKDDGDEADEEDESEDGDDADTEDDERGNGNGNGNAGNNGNGNNGNGNGNGNPGNGNGPP</sequence>
<dbReference type="AlphaFoldDB" id="A0ABD5NFH4"/>
<feature type="region of interest" description="Disordered" evidence="1">
    <location>
        <begin position="243"/>
        <end position="318"/>
    </location>
</feature>
<dbReference type="GeneID" id="69119024"/>
<feature type="compositionally biased region" description="Gly residues" evidence="1">
    <location>
        <begin position="287"/>
        <end position="318"/>
    </location>
</feature>
<feature type="compositionally biased region" description="Basic and acidic residues" evidence="1">
    <location>
        <begin position="250"/>
        <end position="261"/>
    </location>
</feature>
<accession>A0ABD5NFH4</accession>
<dbReference type="RefSeq" id="WP_232570899.1">
    <property type="nucleotide sequence ID" value="NZ_CP089466.1"/>
</dbReference>
<organism evidence="2 3">
    <name type="scientific">Halobacterium litoreum</name>
    <dbReference type="NCBI Taxonomy" id="2039234"/>
    <lineage>
        <taxon>Archaea</taxon>
        <taxon>Methanobacteriati</taxon>
        <taxon>Methanobacteriota</taxon>
        <taxon>Stenosarchaea group</taxon>
        <taxon>Halobacteria</taxon>
        <taxon>Halobacteriales</taxon>
        <taxon>Halobacteriaceae</taxon>
        <taxon>Halobacterium</taxon>
    </lineage>
</organism>
<evidence type="ECO:0000313" key="3">
    <source>
        <dbReference type="Proteomes" id="UP001595660"/>
    </source>
</evidence>
<comment type="caution">
    <text evidence="2">The sequence shown here is derived from an EMBL/GenBank/DDBJ whole genome shotgun (WGS) entry which is preliminary data.</text>
</comment>
<reference evidence="2 3" key="1">
    <citation type="journal article" date="2019" name="Int. J. Syst. Evol. Microbiol.">
        <title>The Global Catalogue of Microorganisms (GCM) 10K type strain sequencing project: providing services to taxonomists for standard genome sequencing and annotation.</title>
        <authorList>
            <consortium name="The Broad Institute Genomics Platform"/>
            <consortium name="The Broad Institute Genome Sequencing Center for Infectious Disease"/>
            <person name="Wu L."/>
            <person name="Ma J."/>
        </authorList>
    </citation>
    <scope>NUCLEOTIDE SEQUENCE [LARGE SCALE GENOMIC DNA]</scope>
    <source>
        <strain evidence="2 3">CGMCC 1.12562</strain>
    </source>
</reference>
<name>A0ABD5NFH4_9EURY</name>
<evidence type="ECO:0000313" key="2">
    <source>
        <dbReference type="EMBL" id="MFC3477983.1"/>
    </source>
</evidence>
<keyword evidence="3" id="KW-1185">Reference proteome</keyword>